<feature type="region of interest" description="Disordered" evidence="1">
    <location>
        <begin position="345"/>
        <end position="381"/>
    </location>
</feature>
<evidence type="ECO:0000313" key="2">
    <source>
        <dbReference type="EMBL" id="KAF0711499.1"/>
    </source>
</evidence>
<sequence length="694" mass="75213">MTVAPEPSVTVSVCKDATYSLQMSLGAVCGGQGCAPQGTVCPSAGNVPIQGCNPSVPSWNPLTQSCAAHENAICALVIGTPQMGGTWGCVFPSQGCQTIPSAPSPSPGSWPLFVAGDTSYMVSASSQTQLCGGSGTCAPQGSLCPSKGMTVAPNRACNASMPSWNATLNTCISPANATCAFASNVWQCQYPAEVYLTTSMPTSSPTTAVVQTNVPSSTSPNNNVIAAGEYANVCCSCTKHNFCQFYTNATPTPSNEYDSHTHHHSNSTTILDASVYNFDSISNAVKHNCDNDRTSHHNDECTVPSSNGNFNCNTRLHDSSKCIHTSTKFDLADTFYNVPAKYNDDDLSHNDKSNHLDPSNIDDPTSDDNRDNNTKTDNCKHVNNHTSDPNSCCCYRANLNGPDDMATFGHTNSKQWDTIDHHNSHTTNEYSPNDDNGDSTIDVYPSIRDTSHHYHLVTSALDLFTHNHRDGDAHTLFDIPRDDDVRDDFNTHSHHRQHYLRAKYDDINPNKLSHNIQYSPYNNPNHYHATNSYKCLHDSSNLDASSANAASKHNDSSHHHCIPHHNYSPGHTANTSANHIYPRATNYVNYSATIYTITNDNRRSDNNQGAAHDSSPDGATIYTSTNNNRRTDNNQGALSDHDSSPDGATNYTSTNDNRRSDNNQGAAHDSSPDGATIYTSTNNNRRTDNNQGAL</sequence>
<reference evidence="2" key="1">
    <citation type="submission" date="2019-06" db="EMBL/GenBank/DDBJ databases">
        <title>Genomics analysis of Aphanomyces spp. identifies a new class of oomycete effector associated with host adaptation.</title>
        <authorList>
            <person name="Gaulin E."/>
        </authorList>
    </citation>
    <scope>NUCLEOTIDE SEQUENCE</scope>
    <source>
        <strain evidence="2">CBS 578.67</strain>
    </source>
</reference>
<organism evidence="2">
    <name type="scientific">Aphanomyces stellatus</name>
    <dbReference type="NCBI Taxonomy" id="120398"/>
    <lineage>
        <taxon>Eukaryota</taxon>
        <taxon>Sar</taxon>
        <taxon>Stramenopiles</taxon>
        <taxon>Oomycota</taxon>
        <taxon>Saprolegniomycetes</taxon>
        <taxon>Saprolegniales</taxon>
        <taxon>Verrucalvaceae</taxon>
        <taxon>Aphanomyces</taxon>
    </lineage>
</organism>
<feature type="region of interest" description="Disordered" evidence="1">
    <location>
        <begin position="601"/>
        <end position="694"/>
    </location>
</feature>
<feature type="non-terminal residue" evidence="2">
    <location>
        <position position="694"/>
    </location>
</feature>
<feature type="region of interest" description="Disordered" evidence="1">
    <location>
        <begin position="544"/>
        <end position="574"/>
    </location>
</feature>
<accession>A0A6A4ZHQ3</accession>
<dbReference type="AlphaFoldDB" id="A0A6A4ZHQ3"/>
<proteinExistence type="predicted"/>
<evidence type="ECO:0000256" key="1">
    <source>
        <dbReference type="SAM" id="MobiDB-lite"/>
    </source>
</evidence>
<feature type="compositionally biased region" description="Polar residues" evidence="1">
    <location>
        <begin position="646"/>
        <end position="655"/>
    </location>
</feature>
<feature type="compositionally biased region" description="Basic and acidic residues" evidence="1">
    <location>
        <begin position="367"/>
        <end position="380"/>
    </location>
</feature>
<dbReference type="OrthoDB" id="79721at2759"/>
<gene>
    <name evidence="2" type="ORF">As57867_005230</name>
</gene>
<dbReference type="EMBL" id="VJMH01001582">
    <property type="protein sequence ID" value="KAF0711499.1"/>
    <property type="molecule type" value="Genomic_DNA"/>
</dbReference>
<feature type="compositionally biased region" description="Basic and acidic residues" evidence="1">
    <location>
        <begin position="345"/>
        <end position="355"/>
    </location>
</feature>
<name>A0A6A4ZHQ3_9STRA</name>
<protein>
    <submittedName>
        <fullName evidence="2">Uncharacterized protein</fullName>
    </submittedName>
</protein>
<comment type="caution">
    <text evidence="2">The sequence shown here is derived from an EMBL/GenBank/DDBJ whole genome shotgun (WGS) entry which is preliminary data.</text>
</comment>